<feature type="coiled-coil region" evidence="1">
    <location>
        <begin position="205"/>
        <end position="232"/>
    </location>
</feature>
<feature type="region of interest" description="Disordered" evidence="2">
    <location>
        <begin position="112"/>
        <end position="147"/>
    </location>
</feature>
<evidence type="ECO:0000313" key="3">
    <source>
        <dbReference type="EMBL" id="KAF2500692.1"/>
    </source>
</evidence>
<sequence>MDSPPLSPVRPFGFLNHELREEPNFALSDGKGKGEESRQNNRYQEKLARPVETREGSVPISQRQFELLRTFVTVPTSDQNGPGLTVVSNTEQQLQNLDSPPSLLDAGSRLSPPISTSGELLRVGGPYHARPSTRREEPPGSFSGKSISTSILKPLLTKEALGRHDAAMEAEHRHAYIFKPELEFNTEPWKNIRPRNTRPVGEEIRHRYEGQLHKLRMENDELRREKKALIVAWKMRSNANDRGNLGDASCPGAQEERDKLVSKKSESDRQDEETIRQECLEKRNPSASTLHEYTTRSPLVDDRLENLMPCGPAFHDHTTGISGYANRS</sequence>
<evidence type="ECO:0000256" key="1">
    <source>
        <dbReference type="SAM" id="Coils"/>
    </source>
</evidence>
<feature type="compositionally biased region" description="Basic and acidic residues" evidence="2">
    <location>
        <begin position="30"/>
        <end position="55"/>
    </location>
</feature>
<protein>
    <submittedName>
        <fullName evidence="3">Uncharacterized protein</fullName>
    </submittedName>
</protein>
<dbReference type="EMBL" id="MU004183">
    <property type="protein sequence ID" value="KAF2500692.1"/>
    <property type="molecule type" value="Genomic_DNA"/>
</dbReference>
<keyword evidence="4" id="KW-1185">Reference proteome</keyword>
<proteinExistence type="predicted"/>
<evidence type="ECO:0000256" key="2">
    <source>
        <dbReference type="SAM" id="MobiDB-lite"/>
    </source>
</evidence>
<gene>
    <name evidence="3" type="ORF">BU16DRAFT_535252</name>
</gene>
<feature type="compositionally biased region" description="Polar residues" evidence="2">
    <location>
        <begin position="285"/>
        <end position="294"/>
    </location>
</feature>
<feature type="region of interest" description="Disordered" evidence="2">
    <location>
        <begin position="1"/>
        <end position="59"/>
    </location>
</feature>
<name>A0A6A6R8G4_9PEZI</name>
<evidence type="ECO:0000313" key="4">
    <source>
        <dbReference type="Proteomes" id="UP000799750"/>
    </source>
</evidence>
<dbReference type="AlphaFoldDB" id="A0A6A6R8G4"/>
<keyword evidence="1" id="KW-0175">Coiled coil</keyword>
<reference evidence="3" key="1">
    <citation type="journal article" date="2020" name="Stud. Mycol.">
        <title>101 Dothideomycetes genomes: a test case for predicting lifestyles and emergence of pathogens.</title>
        <authorList>
            <person name="Haridas S."/>
            <person name="Albert R."/>
            <person name="Binder M."/>
            <person name="Bloem J."/>
            <person name="Labutti K."/>
            <person name="Salamov A."/>
            <person name="Andreopoulos B."/>
            <person name="Baker S."/>
            <person name="Barry K."/>
            <person name="Bills G."/>
            <person name="Bluhm B."/>
            <person name="Cannon C."/>
            <person name="Castanera R."/>
            <person name="Culley D."/>
            <person name="Daum C."/>
            <person name="Ezra D."/>
            <person name="Gonzalez J."/>
            <person name="Henrissat B."/>
            <person name="Kuo A."/>
            <person name="Liang C."/>
            <person name="Lipzen A."/>
            <person name="Lutzoni F."/>
            <person name="Magnuson J."/>
            <person name="Mondo S."/>
            <person name="Nolan M."/>
            <person name="Ohm R."/>
            <person name="Pangilinan J."/>
            <person name="Park H.-J."/>
            <person name="Ramirez L."/>
            <person name="Alfaro M."/>
            <person name="Sun H."/>
            <person name="Tritt A."/>
            <person name="Yoshinaga Y."/>
            <person name="Zwiers L.-H."/>
            <person name="Turgeon B."/>
            <person name="Goodwin S."/>
            <person name="Spatafora J."/>
            <person name="Crous P."/>
            <person name="Grigoriev I."/>
        </authorList>
    </citation>
    <scope>NUCLEOTIDE SEQUENCE</scope>
    <source>
        <strain evidence="3">CBS 269.34</strain>
    </source>
</reference>
<organism evidence="3 4">
    <name type="scientific">Lophium mytilinum</name>
    <dbReference type="NCBI Taxonomy" id="390894"/>
    <lineage>
        <taxon>Eukaryota</taxon>
        <taxon>Fungi</taxon>
        <taxon>Dikarya</taxon>
        <taxon>Ascomycota</taxon>
        <taxon>Pezizomycotina</taxon>
        <taxon>Dothideomycetes</taxon>
        <taxon>Pleosporomycetidae</taxon>
        <taxon>Mytilinidiales</taxon>
        <taxon>Mytilinidiaceae</taxon>
        <taxon>Lophium</taxon>
    </lineage>
</organism>
<feature type="region of interest" description="Disordered" evidence="2">
    <location>
        <begin position="241"/>
        <end position="294"/>
    </location>
</feature>
<accession>A0A6A6R8G4</accession>
<dbReference type="Proteomes" id="UP000799750">
    <property type="component" value="Unassembled WGS sequence"/>
</dbReference>
<feature type="compositionally biased region" description="Basic and acidic residues" evidence="2">
    <location>
        <begin position="254"/>
        <end position="284"/>
    </location>
</feature>